<keyword evidence="1" id="KW-0812">Transmembrane</keyword>
<feature type="transmembrane region" description="Helical" evidence="1">
    <location>
        <begin position="79"/>
        <end position="97"/>
    </location>
</feature>
<dbReference type="AlphaFoldDB" id="A0A7W6DR41"/>
<accession>A0A7W6DR41</accession>
<evidence type="ECO:0000313" key="2">
    <source>
        <dbReference type="EMBL" id="MBB3986186.1"/>
    </source>
</evidence>
<dbReference type="EMBL" id="JACIEJ010000005">
    <property type="protein sequence ID" value="MBB3986186.1"/>
    <property type="molecule type" value="Genomic_DNA"/>
</dbReference>
<name>A0A7W6DR41_9RHOB</name>
<keyword evidence="3" id="KW-1185">Reference proteome</keyword>
<gene>
    <name evidence="2" type="ORF">GGQ68_002524</name>
</gene>
<evidence type="ECO:0000313" key="3">
    <source>
        <dbReference type="Proteomes" id="UP000541426"/>
    </source>
</evidence>
<reference evidence="2 3" key="1">
    <citation type="submission" date="2020-08" db="EMBL/GenBank/DDBJ databases">
        <title>Genomic Encyclopedia of Type Strains, Phase IV (KMG-IV): sequencing the most valuable type-strain genomes for metagenomic binning, comparative biology and taxonomic classification.</title>
        <authorList>
            <person name="Goeker M."/>
        </authorList>
    </citation>
    <scope>NUCLEOTIDE SEQUENCE [LARGE SCALE GENOMIC DNA]</scope>
    <source>
        <strain evidence="2 3">DSM 102235</strain>
    </source>
</reference>
<evidence type="ECO:0000256" key="1">
    <source>
        <dbReference type="SAM" id="Phobius"/>
    </source>
</evidence>
<feature type="transmembrane region" description="Helical" evidence="1">
    <location>
        <begin position="38"/>
        <end position="59"/>
    </location>
</feature>
<dbReference type="RefSeq" id="WP_183966351.1">
    <property type="nucleotide sequence ID" value="NZ_BAABBZ010000007.1"/>
</dbReference>
<feature type="transmembrane region" description="Helical" evidence="1">
    <location>
        <begin position="6"/>
        <end position="26"/>
    </location>
</feature>
<dbReference type="Proteomes" id="UP000541426">
    <property type="component" value="Unassembled WGS sequence"/>
</dbReference>
<proteinExistence type="predicted"/>
<organism evidence="2 3">
    <name type="scientific">Sagittula marina</name>
    <dbReference type="NCBI Taxonomy" id="943940"/>
    <lineage>
        <taxon>Bacteria</taxon>
        <taxon>Pseudomonadati</taxon>
        <taxon>Pseudomonadota</taxon>
        <taxon>Alphaproteobacteria</taxon>
        <taxon>Rhodobacterales</taxon>
        <taxon>Roseobacteraceae</taxon>
        <taxon>Sagittula</taxon>
    </lineage>
</organism>
<keyword evidence="1" id="KW-0472">Membrane</keyword>
<comment type="caution">
    <text evidence="2">The sequence shown here is derived from an EMBL/GenBank/DDBJ whole genome shotgun (WGS) entry which is preliminary data.</text>
</comment>
<keyword evidence="1" id="KW-1133">Transmembrane helix</keyword>
<sequence>MTVTDFFYPAVACIALVFLLLNAVAFRRYAFSWDDDPLNNLGGGMFWMSAAGAIRLLWWDILRAWSIALNPGLWEALNMLGVGINVMFNAAAVYGGFRKLRGFWLMIPLENRGDYPLLLAAFYPRRLSLWPLWRWPSDRRK</sequence>
<protein>
    <submittedName>
        <fullName evidence="2">Uncharacterized protein</fullName>
    </submittedName>
</protein>